<dbReference type="SUPFAM" id="SSF48452">
    <property type="entry name" value="TPR-like"/>
    <property type="match status" value="2"/>
</dbReference>
<dbReference type="PROSITE" id="PS50005">
    <property type="entry name" value="TPR"/>
    <property type="match status" value="2"/>
</dbReference>
<feature type="domain" description="Histidine kinase" evidence="10">
    <location>
        <begin position="503"/>
        <end position="721"/>
    </location>
</feature>
<gene>
    <name evidence="11" type="ORF">ACFQ21_07220</name>
</gene>
<evidence type="ECO:0000313" key="12">
    <source>
        <dbReference type="Proteomes" id="UP001597112"/>
    </source>
</evidence>
<dbReference type="SUPFAM" id="SSF55874">
    <property type="entry name" value="ATPase domain of HSP90 chaperone/DNA topoisomerase II/histidine kinase"/>
    <property type="match status" value="1"/>
</dbReference>
<feature type="coiled-coil region" evidence="8">
    <location>
        <begin position="455"/>
        <end position="496"/>
    </location>
</feature>
<dbReference type="Gene3D" id="1.25.40.10">
    <property type="entry name" value="Tetratricopeptide repeat domain"/>
    <property type="match status" value="2"/>
</dbReference>
<evidence type="ECO:0000256" key="9">
    <source>
        <dbReference type="SAM" id="Phobius"/>
    </source>
</evidence>
<evidence type="ECO:0000313" key="11">
    <source>
        <dbReference type="EMBL" id="MFD0999090.1"/>
    </source>
</evidence>
<dbReference type="EMBL" id="JBHTKA010000001">
    <property type="protein sequence ID" value="MFD0999090.1"/>
    <property type="molecule type" value="Genomic_DNA"/>
</dbReference>
<dbReference type="SMART" id="SM00388">
    <property type="entry name" value="HisKA"/>
    <property type="match status" value="1"/>
</dbReference>
<evidence type="ECO:0000256" key="6">
    <source>
        <dbReference type="ARBA" id="ARBA00023012"/>
    </source>
</evidence>
<dbReference type="SUPFAM" id="SSF47384">
    <property type="entry name" value="Homodimeric domain of signal transducing histidine kinase"/>
    <property type="match status" value="1"/>
</dbReference>
<keyword evidence="7" id="KW-0802">TPR repeat</keyword>
<dbReference type="InterPro" id="IPR036890">
    <property type="entry name" value="HATPase_C_sf"/>
</dbReference>
<dbReference type="InterPro" id="IPR036097">
    <property type="entry name" value="HisK_dim/P_sf"/>
</dbReference>
<dbReference type="InterPro" id="IPR003661">
    <property type="entry name" value="HisK_dim/P_dom"/>
</dbReference>
<keyword evidence="9" id="KW-1133">Transmembrane helix</keyword>
<keyword evidence="9" id="KW-0472">Membrane</keyword>
<dbReference type="CDD" id="cd00082">
    <property type="entry name" value="HisKA"/>
    <property type="match status" value="1"/>
</dbReference>
<dbReference type="InterPro" id="IPR005467">
    <property type="entry name" value="His_kinase_dom"/>
</dbReference>
<keyword evidence="4" id="KW-0808">Transferase</keyword>
<dbReference type="Proteomes" id="UP001597112">
    <property type="component" value="Unassembled WGS sequence"/>
</dbReference>
<dbReference type="InterPro" id="IPR050736">
    <property type="entry name" value="Sensor_HK_Regulatory"/>
</dbReference>
<dbReference type="PANTHER" id="PTHR43711">
    <property type="entry name" value="TWO-COMPONENT HISTIDINE KINASE"/>
    <property type="match status" value="1"/>
</dbReference>
<proteinExistence type="predicted"/>
<protein>
    <recommendedName>
        <fullName evidence="2">histidine kinase</fullName>
        <ecNumber evidence="2">2.7.13.3</ecNumber>
    </recommendedName>
</protein>
<dbReference type="Gene3D" id="3.30.565.10">
    <property type="entry name" value="Histidine kinase-like ATPase, C-terminal domain"/>
    <property type="match status" value="1"/>
</dbReference>
<dbReference type="InterPro" id="IPR003594">
    <property type="entry name" value="HATPase_dom"/>
</dbReference>
<keyword evidence="6" id="KW-0902">Two-component regulatory system</keyword>
<evidence type="ECO:0000256" key="2">
    <source>
        <dbReference type="ARBA" id="ARBA00012438"/>
    </source>
</evidence>
<dbReference type="SMART" id="SM00028">
    <property type="entry name" value="TPR"/>
    <property type="match status" value="7"/>
</dbReference>
<organism evidence="11 12">
    <name type="scientific">Ohtaekwangia kribbensis</name>
    <dbReference type="NCBI Taxonomy" id="688913"/>
    <lineage>
        <taxon>Bacteria</taxon>
        <taxon>Pseudomonadati</taxon>
        <taxon>Bacteroidota</taxon>
        <taxon>Cytophagia</taxon>
        <taxon>Cytophagales</taxon>
        <taxon>Fulvivirgaceae</taxon>
        <taxon>Ohtaekwangia</taxon>
    </lineage>
</organism>
<dbReference type="PROSITE" id="PS50109">
    <property type="entry name" value="HIS_KIN"/>
    <property type="match status" value="1"/>
</dbReference>
<dbReference type="Pfam" id="PF13424">
    <property type="entry name" value="TPR_12"/>
    <property type="match status" value="2"/>
</dbReference>
<dbReference type="Pfam" id="PF02518">
    <property type="entry name" value="HATPase_c"/>
    <property type="match status" value="1"/>
</dbReference>
<reference evidence="12" key="1">
    <citation type="journal article" date="2019" name="Int. J. Syst. Evol. Microbiol.">
        <title>The Global Catalogue of Microorganisms (GCM) 10K type strain sequencing project: providing services to taxonomists for standard genome sequencing and annotation.</title>
        <authorList>
            <consortium name="The Broad Institute Genomics Platform"/>
            <consortium name="The Broad Institute Genome Sequencing Center for Infectious Disease"/>
            <person name="Wu L."/>
            <person name="Ma J."/>
        </authorList>
    </citation>
    <scope>NUCLEOTIDE SEQUENCE [LARGE SCALE GENOMIC DNA]</scope>
    <source>
        <strain evidence="12">CCUG 58938</strain>
    </source>
</reference>
<keyword evidence="3" id="KW-0597">Phosphoprotein</keyword>
<dbReference type="Pfam" id="PF00512">
    <property type="entry name" value="HisKA"/>
    <property type="match status" value="1"/>
</dbReference>
<dbReference type="PRINTS" id="PR00344">
    <property type="entry name" value="BCTRLSENSOR"/>
</dbReference>
<evidence type="ECO:0000256" key="1">
    <source>
        <dbReference type="ARBA" id="ARBA00000085"/>
    </source>
</evidence>
<dbReference type="EC" id="2.7.13.3" evidence="2"/>
<evidence type="ECO:0000256" key="5">
    <source>
        <dbReference type="ARBA" id="ARBA00022777"/>
    </source>
</evidence>
<dbReference type="SMART" id="SM00387">
    <property type="entry name" value="HATPase_c"/>
    <property type="match status" value="1"/>
</dbReference>
<keyword evidence="5" id="KW-0418">Kinase</keyword>
<keyword evidence="8" id="KW-0175">Coiled coil</keyword>
<dbReference type="InterPro" id="IPR019734">
    <property type="entry name" value="TPR_rpt"/>
</dbReference>
<dbReference type="InterPro" id="IPR011990">
    <property type="entry name" value="TPR-like_helical_dom_sf"/>
</dbReference>
<comment type="caution">
    <text evidence="11">The sequence shown here is derived from an EMBL/GenBank/DDBJ whole genome shotgun (WGS) entry which is preliminary data.</text>
</comment>
<keyword evidence="9" id="KW-0812">Transmembrane</keyword>
<feature type="repeat" description="TPR" evidence="7">
    <location>
        <begin position="108"/>
        <end position="141"/>
    </location>
</feature>
<keyword evidence="12" id="KW-1185">Reference proteome</keyword>
<comment type="catalytic activity">
    <reaction evidence="1">
        <text>ATP + protein L-histidine = ADP + protein N-phospho-L-histidine.</text>
        <dbReference type="EC" id="2.7.13.3"/>
    </reaction>
</comment>
<accession>A0ABW3K0Z2</accession>
<dbReference type="PANTHER" id="PTHR43711:SF26">
    <property type="entry name" value="SENSOR HISTIDINE KINASE RCSC"/>
    <property type="match status" value="1"/>
</dbReference>
<feature type="repeat" description="TPR" evidence="7">
    <location>
        <begin position="148"/>
        <end position="181"/>
    </location>
</feature>
<evidence type="ECO:0000259" key="10">
    <source>
        <dbReference type="PROSITE" id="PS50109"/>
    </source>
</evidence>
<dbReference type="RefSeq" id="WP_377576912.1">
    <property type="nucleotide sequence ID" value="NZ_JBHTKA010000001.1"/>
</dbReference>
<evidence type="ECO:0000256" key="7">
    <source>
        <dbReference type="PROSITE-ProRule" id="PRU00339"/>
    </source>
</evidence>
<name>A0ABW3K0Z2_9BACT</name>
<evidence type="ECO:0000256" key="3">
    <source>
        <dbReference type="ARBA" id="ARBA00022553"/>
    </source>
</evidence>
<dbReference type="Gene3D" id="1.10.287.130">
    <property type="match status" value="1"/>
</dbReference>
<evidence type="ECO:0000256" key="4">
    <source>
        <dbReference type="ARBA" id="ARBA00022679"/>
    </source>
</evidence>
<sequence>MLHTQAQQPKTDSLKAILLHAPADTTRVNLLIDLARELYRAGSFQPSLQKAKEARLLAEQLDFTKGVGSAWLVSGYAYIRKSEYDSALLEFSHAKQIFETIGYTVGLARTHNFIGQAYELQSDYDEALRNYTISVDLFKTTSEQEGLASVLNSMGINYYYRGSYEIALDYYFQSLKISEAIHSDRLIGSTLNNIGVVYQQLEQPNEALHYYKRYLEHMQRSKNKATIAFANTNVGGILTVLKRYTEAQEYLDKALLVQQEINERRGLVFTLCFLGDIYRAQNKTAQAEKNYMRALQIANEIQDQELTINPTSGLSQLYIAQHRFNEAESYLAQWKDVTDKLGTKGWLEKNYLVRSRLDSARGNYKDAYVSYKRYAFLKDSLFDQRKSQQVAVVRGLYEAEKKDKEIQRLNDAKKLDELRHTNDRKLLITAIGIFMLVVSGMLYWLRHKTKTSTLLMLQKEEISKANEEMQALLEKIEQQNQILAAKNESLEDLHLEKDGMIGVVAHDLRSPLSKVVGLASVIELTGPLNDEQKDLLGRMRGVCDDGNALIRDLMEINKIEDPNQEVRVEEIDVRNFIEEAISNYSVPLKQKQLTLKCNYEIEPEAYLTMDPVCLVRILDNLLTNSIKFSPIGKSIFITVTSDTKNFTIAIQDQGPGFHPNDLPHLFKKFKKLSARPTAGEGSTGLGLSIVKALVTKSRGEISVESEWGKGATFTLRFPIVATNTVDA</sequence>
<evidence type="ECO:0000256" key="8">
    <source>
        <dbReference type="SAM" id="Coils"/>
    </source>
</evidence>
<feature type="transmembrane region" description="Helical" evidence="9">
    <location>
        <begin position="426"/>
        <end position="445"/>
    </location>
</feature>
<dbReference type="InterPro" id="IPR004358">
    <property type="entry name" value="Sig_transdc_His_kin-like_C"/>
</dbReference>